<evidence type="ECO:0000313" key="4">
    <source>
        <dbReference type="Proteomes" id="UP001596455"/>
    </source>
</evidence>
<evidence type="ECO:0000313" key="3">
    <source>
        <dbReference type="EMBL" id="MFC7404116.1"/>
    </source>
</evidence>
<evidence type="ECO:0000256" key="1">
    <source>
        <dbReference type="ARBA" id="ARBA00023235"/>
    </source>
</evidence>
<dbReference type="SUPFAM" id="SSF53743">
    <property type="entry name" value="FucI/AraA N-terminal and middle domains"/>
    <property type="match status" value="1"/>
</dbReference>
<dbReference type="PANTHER" id="PTHR36120">
    <property type="entry name" value="FUCOSE ISOMERASE"/>
    <property type="match status" value="1"/>
</dbReference>
<dbReference type="Proteomes" id="UP001596455">
    <property type="component" value="Unassembled WGS sequence"/>
</dbReference>
<dbReference type="InterPro" id="IPR009015">
    <property type="entry name" value="Fucose_isomerase_N/cen_sf"/>
</dbReference>
<evidence type="ECO:0000256" key="2">
    <source>
        <dbReference type="ARBA" id="ARBA00023277"/>
    </source>
</evidence>
<evidence type="ECO:0008006" key="5">
    <source>
        <dbReference type="Google" id="ProtNLM"/>
    </source>
</evidence>
<organism evidence="3 4">
    <name type="scientific">Georgenia alba</name>
    <dbReference type="NCBI Taxonomy" id="2233858"/>
    <lineage>
        <taxon>Bacteria</taxon>
        <taxon>Bacillati</taxon>
        <taxon>Actinomycetota</taxon>
        <taxon>Actinomycetes</taxon>
        <taxon>Micrococcales</taxon>
        <taxon>Bogoriellaceae</taxon>
        <taxon>Georgenia</taxon>
    </lineage>
</organism>
<keyword evidence="2" id="KW-0119">Carbohydrate metabolism</keyword>
<sequence length="442" mass="48974">MAATLLPVHLEDAPTDTFRRQLAALHEHAGSLATWLEPAPLGGTVPGDVSAVVVPDMSGVAYRRLADLQDLDVPILVVTSEFGTVSMWDWEIRDYLRRRSVQTVAPTSAEEFRDLCRALGLRERLRGARMLAYQDDLGAGMQPDIFKRFYWWEDECVADLEARFGLSVEHRSYRELAARAKAVPEDRVTDELRRIAATVPMPGLAPCAQRDAVRMYLALHDEVDETPDAVAVGVNCLNESASATTTPCLAFDLLYEERGLLWGCEADLTSMLTEIFVDKSLNSPVMMTNLYPFLMGQAALKHEGIPFFPEVPDHPENHVLVAHCGYFGEIPRTCAAEWACRPPVLEIIDENAHAIDARFPEGPTTLVKIASDLTTLTVCPAELTGYVQYEDSDCLNGGVLRVEDGFRFVESIPSHHTVLTTGDQVRRLQLVGEVLGLDVVRI</sequence>
<keyword evidence="1" id="KW-0413">Isomerase</keyword>
<keyword evidence="4" id="KW-1185">Reference proteome</keyword>
<reference evidence="4" key="1">
    <citation type="journal article" date="2019" name="Int. J. Syst. Evol. Microbiol.">
        <title>The Global Catalogue of Microorganisms (GCM) 10K type strain sequencing project: providing services to taxonomists for standard genome sequencing and annotation.</title>
        <authorList>
            <consortium name="The Broad Institute Genomics Platform"/>
            <consortium name="The Broad Institute Genome Sequencing Center for Infectious Disease"/>
            <person name="Wu L."/>
            <person name="Ma J."/>
        </authorList>
    </citation>
    <scope>NUCLEOTIDE SEQUENCE [LARGE SCALE GENOMIC DNA]</scope>
    <source>
        <strain evidence="4">JCM 1490</strain>
    </source>
</reference>
<gene>
    <name evidence="3" type="ORF">ACFQQL_03260</name>
</gene>
<proteinExistence type="predicted"/>
<comment type="caution">
    <text evidence="3">The sequence shown here is derived from an EMBL/GenBank/DDBJ whole genome shotgun (WGS) entry which is preliminary data.</text>
</comment>
<protein>
    <recommendedName>
        <fullName evidence="5">L-fucose isomerase</fullName>
    </recommendedName>
</protein>
<dbReference type="PANTHER" id="PTHR36120:SF1">
    <property type="entry name" value="L-FUCOSE ISOMERASE C-TERMINAL DOMAIN-CONTAINING PROTEIN"/>
    <property type="match status" value="1"/>
</dbReference>
<accession>A0ABW2Q4P0</accession>
<name>A0ABW2Q4P0_9MICO</name>
<dbReference type="RefSeq" id="WP_382391208.1">
    <property type="nucleotide sequence ID" value="NZ_JBHTCQ010000001.1"/>
</dbReference>
<dbReference type="EMBL" id="JBHTCQ010000001">
    <property type="protein sequence ID" value="MFC7404116.1"/>
    <property type="molecule type" value="Genomic_DNA"/>
</dbReference>